<dbReference type="OrthoDB" id="9807829at2"/>
<comment type="function">
    <text evidence="6">Responsible for synthesis of pseudouridine from uracil.</text>
</comment>
<dbReference type="SUPFAM" id="SSF55120">
    <property type="entry name" value="Pseudouridine synthase"/>
    <property type="match status" value="1"/>
</dbReference>
<dbReference type="InterPro" id="IPR020103">
    <property type="entry name" value="PsdUridine_synth_cat_dom_sf"/>
</dbReference>
<dbReference type="NCBIfam" id="TIGR00005">
    <property type="entry name" value="rluA_subfam"/>
    <property type="match status" value="1"/>
</dbReference>
<dbReference type="GO" id="GO:0003723">
    <property type="term" value="F:RNA binding"/>
    <property type="evidence" value="ECO:0007669"/>
    <property type="project" value="UniProtKB-KW"/>
</dbReference>
<dbReference type="Gene3D" id="3.10.290.10">
    <property type="entry name" value="RNA-binding S4 domain"/>
    <property type="match status" value="1"/>
</dbReference>
<dbReference type="InterPro" id="IPR006145">
    <property type="entry name" value="PsdUridine_synth_RsuA/RluA"/>
</dbReference>
<dbReference type="InterPro" id="IPR002942">
    <property type="entry name" value="S4_RNA-bd"/>
</dbReference>
<feature type="domain" description="RNA-binding S4" evidence="7">
    <location>
        <begin position="15"/>
        <end position="79"/>
    </location>
</feature>
<dbReference type="Pfam" id="PF00849">
    <property type="entry name" value="PseudoU_synth_2"/>
    <property type="match status" value="1"/>
</dbReference>
<keyword evidence="5" id="KW-0694">RNA-binding</keyword>
<dbReference type="GO" id="GO:0120159">
    <property type="term" value="F:rRNA pseudouridine synthase activity"/>
    <property type="evidence" value="ECO:0007669"/>
    <property type="project" value="UniProtKB-ARBA"/>
</dbReference>
<evidence type="ECO:0000256" key="2">
    <source>
        <dbReference type="ARBA" id="ARBA00010876"/>
    </source>
</evidence>
<sequence>MENEKYQLKINNESGRIDKVLAVAYPSFTRSQIQSWLKSGHIQVNGKNSKANYKVLPGDIITLIEPDEETIEIQAENIPLMVVYEDEALAVINKPAGMVVHPSKVQSTGTLVNGLLFHMNQLSEGSDPTRPGIVHRIDKDTSGLLVIAKTNDVHEDLAKQFLNHTTKRTYVALVHGEVEHEEGTIDVPIDRMPNNRIKRVVNREGKPAVTHFTRLEQYNGYTLLQLELETGRTHQIRVHMDYIHHPVVGDPMYGTRNDHSKYGQYLHAQTLGFVHPITKEELTFQAPLPNYFETKLEELRQFD</sequence>
<dbReference type="InterPro" id="IPR036986">
    <property type="entry name" value="S4_RNA-bd_sf"/>
</dbReference>
<accession>A0A1S6INT6</accession>
<dbReference type="Gene3D" id="3.30.2350.10">
    <property type="entry name" value="Pseudouridine synthase"/>
    <property type="match status" value="1"/>
</dbReference>
<evidence type="ECO:0000313" key="8">
    <source>
        <dbReference type="EMBL" id="AQS53201.1"/>
    </source>
</evidence>
<keyword evidence="9" id="KW-1185">Reference proteome</keyword>
<dbReference type="PROSITE" id="PS01129">
    <property type="entry name" value="PSI_RLU"/>
    <property type="match status" value="1"/>
</dbReference>
<organism evidence="8 9">
    <name type="scientific">Jeotgalibaca dankookensis</name>
    <dbReference type="NCBI Taxonomy" id="708126"/>
    <lineage>
        <taxon>Bacteria</taxon>
        <taxon>Bacillati</taxon>
        <taxon>Bacillota</taxon>
        <taxon>Bacilli</taxon>
        <taxon>Lactobacillales</taxon>
        <taxon>Carnobacteriaceae</taxon>
        <taxon>Jeotgalibaca</taxon>
    </lineage>
</organism>
<evidence type="ECO:0000259" key="7">
    <source>
        <dbReference type="SMART" id="SM00363"/>
    </source>
</evidence>
<evidence type="ECO:0000256" key="6">
    <source>
        <dbReference type="RuleBase" id="RU362028"/>
    </source>
</evidence>
<dbReference type="RefSeq" id="WP_062469323.1">
    <property type="nucleotide sequence ID" value="NZ_BBYN01000012.1"/>
</dbReference>
<reference evidence="8 9" key="1">
    <citation type="journal article" date="2014" name="Int. J. Syst. Evol. Microbiol.">
        <title>Jeotgalibaca dankookensis gen. nov., sp. nov., a member of the family Carnobacteriaceae, isolated from seujeot (Korean traditional food).</title>
        <authorList>
            <person name="Lee D.G."/>
            <person name="Trujillo M.E."/>
            <person name="Kang H."/>
            <person name="Ahn T.Y."/>
        </authorList>
    </citation>
    <scope>NUCLEOTIDE SEQUENCE [LARGE SCALE GENOMIC DNA]</scope>
    <source>
        <strain evidence="8 9">EX-07</strain>
    </source>
</reference>
<name>A0A1S6INT6_9LACT</name>
<dbReference type="PROSITE" id="PS50889">
    <property type="entry name" value="S4"/>
    <property type="match status" value="1"/>
</dbReference>
<dbReference type="AlphaFoldDB" id="A0A1S6INT6"/>
<dbReference type="InterPro" id="IPR050188">
    <property type="entry name" value="RluA_PseudoU_synthase"/>
</dbReference>
<dbReference type="InterPro" id="IPR006225">
    <property type="entry name" value="PsdUridine_synth_RluC/D"/>
</dbReference>
<dbReference type="Proteomes" id="UP000188993">
    <property type="component" value="Chromosome"/>
</dbReference>
<dbReference type="EMBL" id="CP019728">
    <property type="protein sequence ID" value="AQS53201.1"/>
    <property type="molecule type" value="Genomic_DNA"/>
</dbReference>
<dbReference type="InterPro" id="IPR006224">
    <property type="entry name" value="PsdUridine_synth_RluA-like_CS"/>
</dbReference>
<dbReference type="CDD" id="cd00165">
    <property type="entry name" value="S4"/>
    <property type="match status" value="1"/>
</dbReference>
<comment type="catalytic activity">
    <reaction evidence="1 6">
        <text>a uridine in RNA = a pseudouridine in RNA</text>
        <dbReference type="Rhea" id="RHEA:48348"/>
        <dbReference type="Rhea" id="RHEA-COMP:12068"/>
        <dbReference type="Rhea" id="RHEA-COMP:12069"/>
        <dbReference type="ChEBI" id="CHEBI:65314"/>
        <dbReference type="ChEBI" id="CHEBI:65315"/>
    </reaction>
</comment>
<protein>
    <recommendedName>
        <fullName evidence="6">Pseudouridine synthase</fullName>
        <ecNumber evidence="6">5.4.99.-</ecNumber>
    </recommendedName>
</protein>
<keyword evidence="3 6" id="KW-0413">Isomerase</keyword>
<dbReference type="STRING" id="708126.BW727_100808"/>
<dbReference type="KEGG" id="jda:BW727_100808"/>
<dbReference type="SMART" id="SM00363">
    <property type="entry name" value="S4"/>
    <property type="match status" value="1"/>
</dbReference>
<dbReference type="Pfam" id="PF01479">
    <property type="entry name" value="S4"/>
    <property type="match status" value="1"/>
</dbReference>
<evidence type="ECO:0000256" key="5">
    <source>
        <dbReference type="PROSITE-ProRule" id="PRU00182"/>
    </source>
</evidence>
<dbReference type="SUPFAM" id="SSF55174">
    <property type="entry name" value="Alpha-L RNA-binding motif"/>
    <property type="match status" value="1"/>
</dbReference>
<evidence type="ECO:0000256" key="1">
    <source>
        <dbReference type="ARBA" id="ARBA00000073"/>
    </source>
</evidence>
<feature type="active site" evidence="4">
    <location>
        <position position="138"/>
    </location>
</feature>
<comment type="similarity">
    <text evidence="2 6">Belongs to the pseudouridine synthase RluA family.</text>
</comment>
<dbReference type="PANTHER" id="PTHR21600">
    <property type="entry name" value="MITOCHONDRIAL RNA PSEUDOURIDINE SYNTHASE"/>
    <property type="match status" value="1"/>
</dbReference>
<proteinExistence type="inferred from homology"/>
<evidence type="ECO:0000256" key="4">
    <source>
        <dbReference type="PIRSR" id="PIRSR606225-1"/>
    </source>
</evidence>
<dbReference type="GO" id="GO:0000455">
    <property type="term" value="P:enzyme-directed rRNA pseudouridine synthesis"/>
    <property type="evidence" value="ECO:0007669"/>
    <property type="project" value="UniProtKB-ARBA"/>
</dbReference>
<dbReference type="EC" id="5.4.99.-" evidence="6"/>
<dbReference type="CDD" id="cd02869">
    <property type="entry name" value="PseudoU_synth_RluA_like"/>
    <property type="match status" value="1"/>
</dbReference>
<dbReference type="PANTHER" id="PTHR21600:SF44">
    <property type="entry name" value="RIBOSOMAL LARGE SUBUNIT PSEUDOURIDINE SYNTHASE D"/>
    <property type="match status" value="1"/>
</dbReference>
<gene>
    <name evidence="8" type="primary">rluD</name>
    <name evidence="8" type="ORF">BW727_100808</name>
</gene>
<evidence type="ECO:0000256" key="3">
    <source>
        <dbReference type="ARBA" id="ARBA00023235"/>
    </source>
</evidence>
<evidence type="ECO:0000313" key="9">
    <source>
        <dbReference type="Proteomes" id="UP000188993"/>
    </source>
</evidence>